<evidence type="ECO:0000313" key="6">
    <source>
        <dbReference type="Proteomes" id="UP001629953"/>
    </source>
</evidence>
<dbReference type="EMBL" id="JBEQCT010000001">
    <property type="protein sequence ID" value="MFM2483836.1"/>
    <property type="molecule type" value="Genomic_DNA"/>
</dbReference>
<dbReference type="RefSeq" id="WP_408621990.1">
    <property type="nucleotide sequence ID" value="NZ_JBEQCT010000001.1"/>
</dbReference>
<dbReference type="InterPro" id="IPR011991">
    <property type="entry name" value="ArsR-like_HTH"/>
</dbReference>
<proteinExistence type="predicted"/>
<dbReference type="Gene3D" id="1.10.10.10">
    <property type="entry name" value="Winged helix-like DNA-binding domain superfamily/Winged helix DNA-binding domain"/>
    <property type="match status" value="1"/>
</dbReference>
<dbReference type="InterPro" id="IPR001845">
    <property type="entry name" value="HTH_ArsR_DNA-bd_dom"/>
</dbReference>
<dbReference type="CDD" id="cd00090">
    <property type="entry name" value="HTH_ARSR"/>
    <property type="match status" value="1"/>
</dbReference>
<keyword evidence="2" id="KW-0238">DNA-binding</keyword>
<evidence type="ECO:0000256" key="2">
    <source>
        <dbReference type="ARBA" id="ARBA00023125"/>
    </source>
</evidence>
<reference evidence="5 6" key="1">
    <citation type="journal article" date="2013" name="Int. J. Syst. Evol. Microbiol.">
        <title>Celerinatantimonas yamalensis sp. nov., a cold-adapted diazotrophic bacterium from a cold permafrost brine.</title>
        <authorList>
            <person name="Shcherbakova V."/>
            <person name="Chuvilskaya N."/>
            <person name="Rivkina E."/>
            <person name="Demidov N."/>
            <person name="Uchaeva V."/>
            <person name="Suetin S."/>
            <person name="Suzina N."/>
            <person name="Gilichinsky D."/>
        </authorList>
    </citation>
    <scope>NUCLEOTIDE SEQUENCE [LARGE SCALE GENOMIC DNA]</scope>
    <source>
        <strain evidence="5 6">C7</strain>
    </source>
</reference>
<protein>
    <submittedName>
        <fullName evidence="5">Metalloregulator ArsR/SmtB family transcription factor</fullName>
    </submittedName>
</protein>
<dbReference type="InterPro" id="IPR051081">
    <property type="entry name" value="HTH_MetalResp_TranReg"/>
</dbReference>
<accession>A0ABW9G2D8</accession>
<dbReference type="InterPro" id="IPR036388">
    <property type="entry name" value="WH-like_DNA-bd_sf"/>
</dbReference>
<name>A0ABW9G2D8_9GAMM</name>
<dbReference type="Proteomes" id="UP001629953">
    <property type="component" value="Unassembled WGS sequence"/>
</dbReference>
<keyword evidence="1" id="KW-0805">Transcription regulation</keyword>
<comment type="caution">
    <text evidence="5">The sequence shown here is derived from an EMBL/GenBank/DDBJ whole genome shotgun (WGS) entry which is preliminary data.</text>
</comment>
<evidence type="ECO:0000256" key="3">
    <source>
        <dbReference type="ARBA" id="ARBA00023163"/>
    </source>
</evidence>
<dbReference type="PROSITE" id="PS50987">
    <property type="entry name" value="HTH_ARSR_2"/>
    <property type="match status" value="1"/>
</dbReference>
<dbReference type="SUPFAM" id="SSF46785">
    <property type="entry name" value="Winged helix' DNA-binding domain"/>
    <property type="match status" value="1"/>
</dbReference>
<dbReference type="SMART" id="SM00418">
    <property type="entry name" value="HTH_ARSR"/>
    <property type="match status" value="1"/>
</dbReference>
<keyword evidence="6" id="KW-1185">Reference proteome</keyword>
<organism evidence="5 6">
    <name type="scientific">Celerinatantimonas yamalensis</name>
    <dbReference type="NCBI Taxonomy" id="559956"/>
    <lineage>
        <taxon>Bacteria</taxon>
        <taxon>Pseudomonadati</taxon>
        <taxon>Pseudomonadota</taxon>
        <taxon>Gammaproteobacteria</taxon>
        <taxon>Celerinatantimonadaceae</taxon>
        <taxon>Celerinatantimonas</taxon>
    </lineage>
</organism>
<evidence type="ECO:0000313" key="5">
    <source>
        <dbReference type="EMBL" id="MFM2483836.1"/>
    </source>
</evidence>
<dbReference type="NCBIfam" id="NF033788">
    <property type="entry name" value="HTH_metalloreg"/>
    <property type="match status" value="1"/>
</dbReference>
<sequence length="118" mass="13039">MSQYEHASPQTIEETVTALRHDALADVLHALGDPIRLAIIAQLYQYESRCSDLKLPISKSTLSHHIKILRQAGIIATRSEGTARISRLCIDALEERFPGLILAVLTSLVERPKDPSPS</sequence>
<dbReference type="Pfam" id="PF01022">
    <property type="entry name" value="HTH_5"/>
    <property type="match status" value="1"/>
</dbReference>
<gene>
    <name evidence="5" type="ORF">ABUE30_01940</name>
</gene>
<evidence type="ECO:0000256" key="1">
    <source>
        <dbReference type="ARBA" id="ARBA00023015"/>
    </source>
</evidence>
<dbReference type="PANTHER" id="PTHR33154">
    <property type="entry name" value="TRANSCRIPTIONAL REGULATOR, ARSR FAMILY"/>
    <property type="match status" value="1"/>
</dbReference>
<dbReference type="PANTHER" id="PTHR33154:SF12">
    <property type="entry name" value="TRANSCRIPTIONAL REGULATORY PROTEIN"/>
    <property type="match status" value="1"/>
</dbReference>
<dbReference type="InterPro" id="IPR036390">
    <property type="entry name" value="WH_DNA-bd_sf"/>
</dbReference>
<evidence type="ECO:0000259" key="4">
    <source>
        <dbReference type="PROSITE" id="PS50987"/>
    </source>
</evidence>
<feature type="domain" description="HTH arsR-type" evidence="4">
    <location>
        <begin position="16"/>
        <end position="116"/>
    </location>
</feature>
<keyword evidence="3" id="KW-0804">Transcription</keyword>